<accession>B8KVQ7</accession>
<evidence type="ECO:0000256" key="1">
    <source>
        <dbReference type="SAM" id="MobiDB-lite"/>
    </source>
</evidence>
<dbReference type="RefSeq" id="WP_009020073.1">
    <property type="nucleotide sequence ID" value="NZ_DS999411.1"/>
</dbReference>
<feature type="region of interest" description="Disordered" evidence="1">
    <location>
        <begin position="218"/>
        <end position="237"/>
    </location>
</feature>
<organism evidence="2 3">
    <name type="scientific">Luminiphilus syltensis NOR5-1B</name>
    <dbReference type="NCBI Taxonomy" id="565045"/>
    <lineage>
        <taxon>Bacteria</taxon>
        <taxon>Pseudomonadati</taxon>
        <taxon>Pseudomonadota</taxon>
        <taxon>Gammaproteobacteria</taxon>
        <taxon>Cellvibrionales</taxon>
        <taxon>Halieaceae</taxon>
        <taxon>Luminiphilus</taxon>
    </lineage>
</organism>
<keyword evidence="3" id="KW-1185">Reference proteome</keyword>
<gene>
    <name evidence="2" type="ORF">NOR51B_1272</name>
</gene>
<dbReference type="HOGENOM" id="CLU_327283_0_0_6"/>
<feature type="compositionally biased region" description="Basic and acidic residues" evidence="1">
    <location>
        <begin position="228"/>
        <end position="237"/>
    </location>
</feature>
<dbReference type="AlphaFoldDB" id="B8KVQ7"/>
<evidence type="ECO:0000313" key="3">
    <source>
        <dbReference type="Proteomes" id="UP000004699"/>
    </source>
</evidence>
<dbReference type="OrthoDB" id="123525at2"/>
<sequence length="879" mass="95366">METDSNTENNTPRGVHHRISYARSEGGITHTALQTVTPTLGAFQEALSQPPAVGPKDGPYFVRGPLKDGCTTRSDANIAHSELLILDGDRRFDPTIGEIHEGAPPPQETHDALRVLGIPHVLFTTHSHGSEEKGNRHRVVIPTSPMTAEEVPLAAQYVCEQLASQSVHLCNVRENGVMSQPWYLPRRAHANQEYVFLSHLDGAPWAPAAGALTKAVSSVSPPAGVDKTNSKGPKDPDSVAALYTEAHPDARAQIDLLQKHGYELWGVEEINGDPSYRFLCQGSTSGTAGTVLFRHEDGAWLVHSHHGSDPLNAGGKSPRAHDVFSVFTQLEHGGDAKAAIAAARRALDDRPRLRISGGRLDINVSSAVALLADINPPITFARGNALVRVAHTESATTEDGIQVPAGTAAIIPYKQTTLALVLSREIAWEKWTENRGWGPCDACQKVVATLLDGYGLWGDIPKLRGISECPLLRSDGSLHATPGYDSETQLYVEGLSEDIAVPKKVSLADAQAAAEEVFAVFAEFPFEDRDLDRAVLLAYLLTLLLRPLLPTAPLTCVSANAPGTGKGLLVEVSNILVRGVDAALMPPVSGRESEDEMRKRITSMVLQGLTSLNLDNYSKPIAGDSLNALLTTNEWTDRQLGSNTIVKLPVCCTLAATGNNLTVRGDMVRRSLVIKLNAGVEHPERRSFSVKDLPGYVREHRGSLLKALFTILKGYQESRCTNFTDDRLGRFETWSEKVCHPIQWLGLPSPVASQARLRASDPDAENLAALLHAWHTVHSSDWVTVSTLVNTPEGSYNNSGTAKDHTLHDALLEVAGKSRRIENKLLGWYLSRNEGRIADGYKLERRGRQGRKGKHAHEYRVATVSGAPSPAATLREDDS</sequence>
<dbReference type="eggNOG" id="COG1119">
    <property type="taxonomic scope" value="Bacteria"/>
</dbReference>
<reference evidence="3" key="1">
    <citation type="journal article" date="2013" name="BMC Microbiol.">
        <title>Taxonomy and evolution of bacteriochlorophyll a-containing members of the OM60/NOR5 clade of marine gammaproteobacteria: description of Luminiphilus syltensis gen. nov., sp. nov., reclassification of Haliea rubra as Pseudohaliea rubra gen. nov., comb. nov., and emendation of Chromatocurvus halotolerans.</title>
        <authorList>
            <person name="Spring S."/>
            <person name="Riedel T."/>
            <person name="Sproer C."/>
            <person name="Yan S."/>
            <person name="Harder J."/>
            <person name="Fuchs B.M."/>
        </authorList>
    </citation>
    <scope>NUCLEOTIDE SEQUENCE [LARGE SCALE GENOMIC DNA]</scope>
    <source>
        <strain evidence="3">NOR51-B</strain>
    </source>
</reference>
<dbReference type="Proteomes" id="UP000004699">
    <property type="component" value="Unassembled WGS sequence"/>
</dbReference>
<dbReference type="EMBL" id="DS999411">
    <property type="protein sequence ID" value="EED35327.1"/>
    <property type="molecule type" value="Genomic_DNA"/>
</dbReference>
<protein>
    <submittedName>
        <fullName evidence="2">Uncharacterized protein</fullName>
    </submittedName>
</protein>
<proteinExistence type="predicted"/>
<dbReference type="STRING" id="565045.NOR51B_1272"/>
<name>B8KVQ7_9GAMM</name>
<evidence type="ECO:0000313" key="2">
    <source>
        <dbReference type="EMBL" id="EED35327.1"/>
    </source>
</evidence>